<sequence>MANVKFNEKTYYVPSEKFLVGVKQHCNVYKDPSTSSKKVASVEENQVFSVSSKVNDMYRIKLGWLENEACDILKGPTNEVIELAESFVVKIISNILVFTEPSMTAHTATVLRIGDVERVVGESEDFFKLEHGGYIEKRGCRRY</sequence>
<name>A0A9Q9CRY4_9FIRM</name>
<dbReference type="RefSeq" id="WP_212725081.1">
    <property type="nucleotide sequence ID" value="NZ_CP071250.1"/>
</dbReference>
<protein>
    <submittedName>
        <fullName evidence="1">Uncharacterized protein</fullName>
    </submittedName>
</protein>
<proteinExistence type="predicted"/>
<evidence type="ECO:0000313" key="1">
    <source>
        <dbReference type="EMBL" id="UUF09572.1"/>
    </source>
</evidence>
<organism evidence="1 2">
    <name type="scientific">Turicibacter bilis</name>
    <dbReference type="NCBI Taxonomy" id="2735723"/>
    <lineage>
        <taxon>Bacteria</taxon>
        <taxon>Bacillati</taxon>
        <taxon>Bacillota</taxon>
        <taxon>Erysipelotrichia</taxon>
        <taxon>Erysipelotrichales</taxon>
        <taxon>Turicibacteraceae</taxon>
        <taxon>Turicibacter</taxon>
    </lineage>
</organism>
<dbReference type="Proteomes" id="UP001058072">
    <property type="component" value="Chromosome"/>
</dbReference>
<dbReference type="EMBL" id="CP071250">
    <property type="protein sequence ID" value="UUF09572.1"/>
    <property type="molecule type" value="Genomic_DNA"/>
</dbReference>
<evidence type="ECO:0000313" key="2">
    <source>
        <dbReference type="Proteomes" id="UP001058072"/>
    </source>
</evidence>
<gene>
    <name evidence="1" type="ORF">J0J70_06420</name>
</gene>
<accession>A0A9Q9CRY4</accession>
<dbReference type="AlphaFoldDB" id="A0A9Q9CRY4"/>
<dbReference type="Gene3D" id="2.30.30.40">
    <property type="entry name" value="SH3 Domains"/>
    <property type="match status" value="1"/>
</dbReference>
<reference evidence="1" key="1">
    <citation type="submission" date="2021-03" db="EMBL/GenBank/DDBJ databases">
        <title>Comparative Genomics and Metabolomics in the genus Turicibacter.</title>
        <authorList>
            <person name="Maki J."/>
            <person name="Looft T."/>
        </authorList>
    </citation>
    <scope>NUCLEOTIDE SEQUENCE</scope>
    <source>
        <strain evidence="1">ISU324</strain>
    </source>
</reference>